<dbReference type="InterPro" id="IPR019819">
    <property type="entry name" value="Carboxylesterase_B_CS"/>
</dbReference>
<name>A0A915EL04_9BILA</name>
<keyword evidence="4" id="KW-0732">Signal</keyword>
<dbReference type="PANTHER" id="PTHR11559">
    <property type="entry name" value="CARBOXYLESTERASE"/>
    <property type="match status" value="1"/>
</dbReference>
<keyword evidence="2" id="KW-0719">Serine esterase</keyword>
<accession>A0A915EL04</accession>
<evidence type="ECO:0000256" key="3">
    <source>
        <dbReference type="ARBA" id="ARBA00022801"/>
    </source>
</evidence>
<evidence type="ECO:0000256" key="1">
    <source>
        <dbReference type="ARBA" id="ARBA00005964"/>
    </source>
</evidence>
<dbReference type="Pfam" id="PF00135">
    <property type="entry name" value="COesterase"/>
    <property type="match status" value="1"/>
</dbReference>
<evidence type="ECO:0000256" key="2">
    <source>
        <dbReference type="ARBA" id="ARBA00022487"/>
    </source>
</evidence>
<dbReference type="InterPro" id="IPR029058">
    <property type="entry name" value="AB_hydrolase_fold"/>
</dbReference>
<feature type="domain" description="Carboxylesterase type B" evidence="5">
    <location>
        <begin position="24"/>
        <end position="528"/>
    </location>
</feature>
<proteinExistence type="inferred from homology"/>
<dbReference type="GO" id="GO:0052689">
    <property type="term" value="F:carboxylic ester hydrolase activity"/>
    <property type="evidence" value="ECO:0007669"/>
    <property type="project" value="UniProtKB-KW"/>
</dbReference>
<dbReference type="SUPFAM" id="SSF53474">
    <property type="entry name" value="alpha/beta-Hydrolases"/>
    <property type="match status" value="1"/>
</dbReference>
<protein>
    <recommendedName>
        <fullName evidence="4">Carboxylic ester hydrolase</fullName>
        <ecNumber evidence="4">3.1.1.-</ecNumber>
    </recommendedName>
</protein>
<dbReference type="PROSITE" id="PS00122">
    <property type="entry name" value="CARBOXYLESTERASE_B_1"/>
    <property type="match status" value="1"/>
</dbReference>
<evidence type="ECO:0000313" key="7">
    <source>
        <dbReference type="WBParaSite" id="jg6491.1"/>
    </source>
</evidence>
<organism evidence="6 7">
    <name type="scientific">Ditylenchus dipsaci</name>
    <dbReference type="NCBI Taxonomy" id="166011"/>
    <lineage>
        <taxon>Eukaryota</taxon>
        <taxon>Metazoa</taxon>
        <taxon>Ecdysozoa</taxon>
        <taxon>Nematoda</taxon>
        <taxon>Chromadorea</taxon>
        <taxon>Rhabditida</taxon>
        <taxon>Tylenchina</taxon>
        <taxon>Tylenchomorpha</taxon>
        <taxon>Sphaerularioidea</taxon>
        <taxon>Anguinidae</taxon>
        <taxon>Anguininae</taxon>
        <taxon>Ditylenchus</taxon>
    </lineage>
</organism>
<comment type="similarity">
    <text evidence="1 4">Belongs to the type-B carboxylesterase/lipase family.</text>
</comment>
<dbReference type="InterPro" id="IPR019826">
    <property type="entry name" value="Carboxylesterase_B_AS"/>
</dbReference>
<dbReference type="Proteomes" id="UP000887574">
    <property type="component" value="Unplaced"/>
</dbReference>
<dbReference type="EC" id="3.1.1.-" evidence="4"/>
<evidence type="ECO:0000256" key="4">
    <source>
        <dbReference type="RuleBase" id="RU361235"/>
    </source>
</evidence>
<sequence>MAKFRLSIPFICLSLCILSRASESPVVKTNYGPVRGKTVQISTENDQIDMFLGVPFAKPPVNELRFEKPVPPDHWTLKETLEYQSSCLPLIIPERSAKFLYWTEKYDEDCLYLNIFSPHKSNYQLNIDTPKLPVLVLIHGGIFLFSSSFRYSNYIDIGQKYVNQGIIVVTLTHRLGVFGFASTGDYNLPGNLGLWDLTEALKFVNENIGYFGGDPQQVTLYGYSAGSALIGALSLSPNSADYFSQAAQFSSSILSGRGTGAHVVESTLELAQSVNCQSSDTLKMKACLKALKTQDLIFAIKEQALLTSSKKQFGTPTFGPLVDHDFFQGIDYTDLMRIRAKNSKPTMIGYNNLDGFFHTLLMNKNFTYFNLAVPYEHLKSFGYEDFKAFAELEDQIVEFYVGHKSADKNATFYLEQYTLLVSDLLFTVPILWEARVKAVNNWPLYLYVITYASSSYHTKDDDYLFKTLTQTKEFSKSDQKLEEQLVNSLRNFVKHGDPSFGSVKWPLADAKTFRRMRFDLPNAVIEDSTEDFRRVEFWDGLIKLTDYNLVRDIFVNKSNKNEL</sequence>
<feature type="signal peptide" evidence="4">
    <location>
        <begin position="1"/>
        <end position="21"/>
    </location>
</feature>
<dbReference type="WBParaSite" id="jg6491.1">
    <property type="protein sequence ID" value="jg6491.1"/>
    <property type="gene ID" value="jg6491"/>
</dbReference>
<dbReference type="Gene3D" id="3.40.50.1820">
    <property type="entry name" value="alpha/beta hydrolase"/>
    <property type="match status" value="1"/>
</dbReference>
<dbReference type="InterPro" id="IPR050309">
    <property type="entry name" value="Type-B_Carboxylest/Lipase"/>
</dbReference>
<keyword evidence="6" id="KW-1185">Reference proteome</keyword>
<dbReference type="AlphaFoldDB" id="A0A915EL04"/>
<reference evidence="7" key="1">
    <citation type="submission" date="2022-11" db="UniProtKB">
        <authorList>
            <consortium name="WormBaseParasite"/>
        </authorList>
    </citation>
    <scope>IDENTIFICATION</scope>
</reference>
<dbReference type="InterPro" id="IPR002018">
    <property type="entry name" value="CarbesteraseB"/>
</dbReference>
<evidence type="ECO:0000313" key="6">
    <source>
        <dbReference type="Proteomes" id="UP000887574"/>
    </source>
</evidence>
<dbReference type="PROSITE" id="PS00941">
    <property type="entry name" value="CARBOXYLESTERASE_B_2"/>
    <property type="match status" value="1"/>
</dbReference>
<keyword evidence="3 4" id="KW-0378">Hydrolase</keyword>
<evidence type="ECO:0000259" key="5">
    <source>
        <dbReference type="Pfam" id="PF00135"/>
    </source>
</evidence>
<feature type="chain" id="PRO_5038159903" description="Carboxylic ester hydrolase" evidence="4">
    <location>
        <begin position="22"/>
        <end position="563"/>
    </location>
</feature>